<name>A0ABW0FSZ5_9CAUL</name>
<sequence length="46" mass="4767">MRTLRALVAAAALAGAFVSFAAPATAEIKNGEVVRIIVYPDGTTVY</sequence>
<keyword evidence="3" id="KW-1185">Reference proteome</keyword>
<proteinExistence type="predicted"/>
<comment type="caution">
    <text evidence="2">The sequence shown here is derived from an EMBL/GenBank/DDBJ whole genome shotgun (WGS) entry which is preliminary data.</text>
</comment>
<reference evidence="3" key="1">
    <citation type="journal article" date="2019" name="Int. J. Syst. Evol. Microbiol.">
        <title>The Global Catalogue of Microorganisms (GCM) 10K type strain sequencing project: providing services to taxonomists for standard genome sequencing and annotation.</title>
        <authorList>
            <consortium name="The Broad Institute Genomics Platform"/>
            <consortium name="The Broad Institute Genome Sequencing Center for Infectious Disease"/>
            <person name="Wu L."/>
            <person name="Ma J."/>
        </authorList>
    </citation>
    <scope>NUCLEOTIDE SEQUENCE [LARGE SCALE GENOMIC DNA]</scope>
    <source>
        <strain evidence="3">JCM 12125</strain>
    </source>
</reference>
<evidence type="ECO:0000313" key="3">
    <source>
        <dbReference type="Proteomes" id="UP001596152"/>
    </source>
</evidence>
<keyword evidence="1" id="KW-0732">Signal</keyword>
<feature type="signal peptide" evidence="1">
    <location>
        <begin position="1"/>
        <end position="21"/>
    </location>
</feature>
<dbReference type="EMBL" id="JBHSLF010000013">
    <property type="protein sequence ID" value="MFC5343388.1"/>
    <property type="molecule type" value="Genomic_DNA"/>
</dbReference>
<evidence type="ECO:0000256" key="1">
    <source>
        <dbReference type="SAM" id="SignalP"/>
    </source>
</evidence>
<dbReference type="Proteomes" id="UP001596152">
    <property type="component" value="Unassembled WGS sequence"/>
</dbReference>
<dbReference type="RefSeq" id="WP_374039500.1">
    <property type="nucleotide sequence ID" value="NZ_CP169083.1"/>
</dbReference>
<evidence type="ECO:0000313" key="2">
    <source>
        <dbReference type="EMBL" id="MFC5343388.1"/>
    </source>
</evidence>
<gene>
    <name evidence="2" type="ORF">ACFPIE_05630</name>
</gene>
<accession>A0ABW0FSZ5</accession>
<organism evidence="2 3">
    <name type="scientific">Brevundimonas staleyi</name>
    <dbReference type="NCBI Taxonomy" id="74326"/>
    <lineage>
        <taxon>Bacteria</taxon>
        <taxon>Pseudomonadati</taxon>
        <taxon>Pseudomonadota</taxon>
        <taxon>Alphaproteobacteria</taxon>
        <taxon>Caulobacterales</taxon>
        <taxon>Caulobacteraceae</taxon>
        <taxon>Brevundimonas</taxon>
    </lineage>
</organism>
<protein>
    <submittedName>
        <fullName evidence="2">Uncharacterized protein</fullName>
    </submittedName>
</protein>
<feature type="chain" id="PRO_5045535249" evidence="1">
    <location>
        <begin position="22"/>
        <end position="46"/>
    </location>
</feature>